<comment type="caution">
    <text evidence="2">The sequence shown here is derived from an EMBL/GenBank/DDBJ whole genome shotgun (WGS) entry which is preliminary data.</text>
</comment>
<sequence length="187" mass="20969">MKRLIYIPLTALLLGACGNPTIEQELEQANERNEELKGILQTEEVNFQKNTQRLEALKEDISKMKSVIGNPDINSYVDIVTDYAGGMERSLTDMDGLLSNYDGEELSGLESDFEEISSELFETMEAYDESSDGIELDEYLERQHNAIQLANGDIRAALDTIANGIEASDSALYEQGIEQLRSAHEYY</sequence>
<feature type="coiled-coil region" evidence="1">
    <location>
        <begin position="19"/>
        <end position="60"/>
    </location>
</feature>
<evidence type="ECO:0000313" key="2">
    <source>
        <dbReference type="EMBL" id="OZT78091.1"/>
    </source>
</evidence>
<dbReference type="RefSeq" id="WP_094905590.1">
    <property type="nucleotide sequence ID" value="NZ_BMCA01000001.1"/>
</dbReference>
<accession>A0A265E919</accession>
<dbReference type="Proteomes" id="UP000216682">
    <property type="component" value="Unassembled WGS sequence"/>
</dbReference>
<evidence type="ECO:0000256" key="1">
    <source>
        <dbReference type="SAM" id="Coils"/>
    </source>
</evidence>
<gene>
    <name evidence="2" type="ORF">CFN03_02055</name>
</gene>
<name>A0A265E919_9STAP</name>
<protein>
    <submittedName>
        <fullName evidence="2">Uncharacterized protein</fullName>
    </submittedName>
</protein>
<reference evidence="2 3" key="1">
    <citation type="submission" date="2017-07" db="EMBL/GenBank/DDBJ databases">
        <title>Shotgun whole genome sequences of three halophilic bacterial isolates.</title>
        <authorList>
            <person name="Pozzo T."/>
            <person name="Higdon S.M."/>
            <person name="Quillaguaman J."/>
        </authorList>
    </citation>
    <scope>NUCLEOTIDE SEQUENCE [LARGE SCALE GENOMIC DNA]</scope>
    <source>
        <strain evidence="2 3">BU-1</strain>
    </source>
</reference>
<dbReference type="EMBL" id="NPEZ01000001">
    <property type="protein sequence ID" value="OZT78091.1"/>
    <property type="molecule type" value="Genomic_DNA"/>
</dbReference>
<dbReference type="AlphaFoldDB" id="A0A265E919"/>
<organism evidence="2 3">
    <name type="scientific">Salinicoccus roseus</name>
    <dbReference type="NCBI Taxonomy" id="45670"/>
    <lineage>
        <taxon>Bacteria</taxon>
        <taxon>Bacillati</taxon>
        <taxon>Bacillota</taxon>
        <taxon>Bacilli</taxon>
        <taxon>Bacillales</taxon>
        <taxon>Staphylococcaceae</taxon>
        <taxon>Salinicoccus</taxon>
    </lineage>
</organism>
<keyword evidence="1" id="KW-0175">Coiled coil</keyword>
<dbReference type="PROSITE" id="PS51257">
    <property type="entry name" value="PROKAR_LIPOPROTEIN"/>
    <property type="match status" value="1"/>
</dbReference>
<evidence type="ECO:0000313" key="3">
    <source>
        <dbReference type="Proteomes" id="UP000216682"/>
    </source>
</evidence>
<proteinExistence type="predicted"/>